<evidence type="ECO:0000313" key="3">
    <source>
        <dbReference type="Proteomes" id="UP000719412"/>
    </source>
</evidence>
<protein>
    <submittedName>
        <fullName evidence="2">Uncharacterized protein</fullName>
    </submittedName>
</protein>
<organism evidence="2 3">
    <name type="scientific">Tenebrio molitor</name>
    <name type="common">Yellow mealworm beetle</name>
    <dbReference type="NCBI Taxonomy" id="7067"/>
    <lineage>
        <taxon>Eukaryota</taxon>
        <taxon>Metazoa</taxon>
        <taxon>Ecdysozoa</taxon>
        <taxon>Arthropoda</taxon>
        <taxon>Hexapoda</taxon>
        <taxon>Insecta</taxon>
        <taxon>Pterygota</taxon>
        <taxon>Neoptera</taxon>
        <taxon>Endopterygota</taxon>
        <taxon>Coleoptera</taxon>
        <taxon>Polyphaga</taxon>
        <taxon>Cucujiformia</taxon>
        <taxon>Tenebrionidae</taxon>
        <taxon>Tenebrio</taxon>
    </lineage>
</organism>
<name>A0A8J6HWQ3_TENMO</name>
<comment type="caution">
    <text evidence="2">The sequence shown here is derived from an EMBL/GenBank/DDBJ whole genome shotgun (WGS) entry which is preliminary data.</text>
</comment>
<keyword evidence="3" id="KW-1185">Reference proteome</keyword>
<feature type="compositionally biased region" description="Polar residues" evidence="1">
    <location>
        <begin position="1"/>
        <end position="12"/>
    </location>
</feature>
<reference evidence="2" key="2">
    <citation type="submission" date="2021-08" db="EMBL/GenBank/DDBJ databases">
        <authorList>
            <person name="Eriksson T."/>
        </authorList>
    </citation>
    <scope>NUCLEOTIDE SEQUENCE</scope>
    <source>
        <strain evidence="2">Stoneville</strain>
        <tissue evidence="2">Whole head</tissue>
    </source>
</reference>
<gene>
    <name evidence="2" type="ORF">GEV33_001590</name>
</gene>
<reference evidence="2" key="1">
    <citation type="journal article" date="2020" name="J Insects Food Feed">
        <title>The yellow mealworm (Tenebrio molitor) genome: a resource for the emerging insects as food and feed industry.</title>
        <authorList>
            <person name="Eriksson T."/>
            <person name="Andere A."/>
            <person name="Kelstrup H."/>
            <person name="Emery V."/>
            <person name="Picard C."/>
        </authorList>
    </citation>
    <scope>NUCLEOTIDE SEQUENCE</scope>
    <source>
        <strain evidence="2">Stoneville</strain>
        <tissue evidence="2">Whole head</tissue>
    </source>
</reference>
<accession>A0A8J6HWQ3</accession>
<evidence type="ECO:0000256" key="1">
    <source>
        <dbReference type="SAM" id="MobiDB-lite"/>
    </source>
</evidence>
<sequence length="75" mass="7545">MSDNWSSMSNYGRSGVGNESGMVFGDNGATGSNGRDGATVVSDNGGPAAGSLKDLGPVMCDHAGLRNGQCGEKDY</sequence>
<dbReference type="EMBL" id="JABDTM020009059">
    <property type="protein sequence ID" value="KAH0821201.1"/>
    <property type="molecule type" value="Genomic_DNA"/>
</dbReference>
<evidence type="ECO:0000313" key="2">
    <source>
        <dbReference type="EMBL" id="KAH0821201.1"/>
    </source>
</evidence>
<proteinExistence type="predicted"/>
<dbReference type="AlphaFoldDB" id="A0A8J6HWQ3"/>
<feature type="region of interest" description="Disordered" evidence="1">
    <location>
        <begin position="1"/>
        <end position="57"/>
    </location>
</feature>
<dbReference type="Proteomes" id="UP000719412">
    <property type="component" value="Unassembled WGS sequence"/>
</dbReference>